<evidence type="ECO:0000256" key="2">
    <source>
        <dbReference type="PROSITE-ProRule" id="PRU00708"/>
    </source>
</evidence>
<dbReference type="CDD" id="cd09272">
    <property type="entry name" value="RNase_HI_RT_Ty1"/>
    <property type="match status" value="1"/>
</dbReference>
<keyword evidence="3" id="KW-0862">Zinc</keyword>
<evidence type="ECO:0000259" key="5">
    <source>
        <dbReference type="PROSITE" id="PS50103"/>
    </source>
</evidence>
<feature type="region of interest" description="Disordered" evidence="4">
    <location>
        <begin position="1422"/>
        <end position="1461"/>
    </location>
</feature>
<feature type="region of interest" description="Disordered" evidence="4">
    <location>
        <begin position="1000"/>
        <end position="1019"/>
    </location>
</feature>
<dbReference type="InterPro" id="IPR013103">
    <property type="entry name" value="RVT_2"/>
</dbReference>
<feature type="region of interest" description="Disordered" evidence="4">
    <location>
        <begin position="602"/>
        <end position="639"/>
    </location>
</feature>
<dbReference type="PANTHER" id="PTHR47447">
    <property type="entry name" value="OS03G0856100 PROTEIN"/>
    <property type="match status" value="1"/>
</dbReference>
<feature type="compositionally biased region" description="Basic and acidic residues" evidence="4">
    <location>
        <begin position="100"/>
        <end position="112"/>
    </location>
</feature>
<feature type="region of interest" description="Disordered" evidence="4">
    <location>
        <begin position="1311"/>
        <end position="1362"/>
    </location>
</feature>
<feature type="repeat" description="PPR" evidence="2">
    <location>
        <begin position="3410"/>
        <end position="3444"/>
    </location>
</feature>
<comment type="caution">
    <text evidence="7">The sequence shown here is derived from an EMBL/GenBank/DDBJ whole genome shotgun (WGS) entry which is preliminary data.</text>
</comment>
<dbReference type="InterPro" id="IPR017853">
    <property type="entry name" value="GH"/>
</dbReference>
<keyword evidence="3" id="KW-0863">Zinc-finger</keyword>
<dbReference type="GO" id="GO:0008270">
    <property type="term" value="F:zinc ion binding"/>
    <property type="evidence" value="ECO:0007669"/>
    <property type="project" value="UniProtKB-KW"/>
</dbReference>
<feature type="compositionally biased region" description="Basic and acidic residues" evidence="4">
    <location>
        <begin position="1338"/>
        <end position="1356"/>
    </location>
</feature>
<gene>
    <name evidence="7" type="primary">GIP</name>
    <name evidence="7" type="ORF">AK812_SmicGene16185</name>
</gene>
<dbReference type="PROSITE" id="PS50994">
    <property type="entry name" value="INTEGRASE"/>
    <property type="match status" value="1"/>
</dbReference>
<feature type="region of interest" description="Disordered" evidence="4">
    <location>
        <begin position="1"/>
        <end position="36"/>
    </location>
</feature>
<protein>
    <submittedName>
        <fullName evidence="7">Copia protein</fullName>
    </submittedName>
</protein>
<feature type="compositionally biased region" description="Basic and acidic residues" evidence="4">
    <location>
        <begin position="12"/>
        <end position="21"/>
    </location>
</feature>
<proteinExistence type="predicted"/>
<evidence type="ECO:0000313" key="8">
    <source>
        <dbReference type="Proteomes" id="UP000186817"/>
    </source>
</evidence>
<feature type="compositionally biased region" description="Basic and acidic residues" evidence="4">
    <location>
        <begin position="1316"/>
        <end position="1327"/>
    </location>
</feature>
<organism evidence="7 8">
    <name type="scientific">Symbiodinium microadriaticum</name>
    <name type="common">Dinoflagellate</name>
    <name type="synonym">Zooxanthella microadriatica</name>
    <dbReference type="NCBI Taxonomy" id="2951"/>
    <lineage>
        <taxon>Eukaryota</taxon>
        <taxon>Sar</taxon>
        <taxon>Alveolata</taxon>
        <taxon>Dinophyceae</taxon>
        <taxon>Suessiales</taxon>
        <taxon>Symbiodiniaceae</taxon>
        <taxon>Symbiodinium</taxon>
    </lineage>
</organism>
<dbReference type="GO" id="GO:0003676">
    <property type="term" value="F:nucleic acid binding"/>
    <property type="evidence" value="ECO:0007669"/>
    <property type="project" value="InterPro"/>
</dbReference>
<dbReference type="InterPro" id="IPR001584">
    <property type="entry name" value="Integrase_cat-core"/>
</dbReference>
<keyword evidence="8" id="KW-1185">Reference proteome</keyword>
<dbReference type="InterPro" id="IPR000571">
    <property type="entry name" value="Znf_CCCH"/>
</dbReference>
<dbReference type="SUPFAM" id="SSF53098">
    <property type="entry name" value="Ribonuclease H-like"/>
    <property type="match status" value="1"/>
</dbReference>
<keyword evidence="3" id="KW-0479">Metal-binding</keyword>
<evidence type="ECO:0000256" key="1">
    <source>
        <dbReference type="ARBA" id="ARBA00022737"/>
    </source>
</evidence>
<dbReference type="InterPro" id="IPR011990">
    <property type="entry name" value="TPR-like_helical_dom_sf"/>
</dbReference>
<dbReference type="InterPro" id="IPR012337">
    <property type="entry name" value="RNaseH-like_sf"/>
</dbReference>
<feature type="zinc finger region" description="C3H1-type" evidence="3">
    <location>
        <begin position="538"/>
        <end position="566"/>
    </location>
</feature>
<feature type="domain" description="Integrase catalytic" evidence="6">
    <location>
        <begin position="1059"/>
        <end position="1208"/>
    </location>
</feature>
<feature type="region of interest" description="Disordered" evidence="4">
    <location>
        <begin position="508"/>
        <end position="543"/>
    </location>
</feature>
<dbReference type="PROSITE" id="PS50103">
    <property type="entry name" value="ZF_C3H1"/>
    <property type="match status" value="1"/>
</dbReference>
<feature type="compositionally biased region" description="Basic and acidic residues" evidence="4">
    <location>
        <begin position="515"/>
        <end position="543"/>
    </location>
</feature>
<name>A0A1Q9E0Y0_SYMMI</name>
<sequence>MSPKSSMGTPRDTPRETRIDDEVLEPAYGDLSLGPSGRPVATVVLQAMDPGVVTGGTGPGAAPIGTTTAGTGPGEANTAAALEVAADSPMRLSTSLSSMERGRTVAREERRRAPSTASAGTTDARLDRLTGLMEAMLVRMDDERRSQGGSATAAVGASWLDACCSAYPAFAEHEVRRDDGSHCGRIRIVRYPLTPGGSEIKPPDSDPPRTPPPVLRVPSLSPPRPPPLPNFPVEEIPATRGVRSVTPPPAVFRPPVPTLPFSAKSEEPSRYVQALPKLEDYTPDQGAVILGDWLVTITPVIGSLTPGAATWFAEVLARVNEHYALWLASDPVTRLTIRTRAIADGANASSQGGTALLEQRLTTLLLEAVPGAVKTEVITVRALTTVGILFLLHTRYQPAGQAEKASILQFLVSQQAVKNLRRWLRWLARSTELQLAPPDASLLVKAVDKLGAAFLSDPSAVFRVQAFRLQNSIDHLPSQDSSVSLAQLYLAELETLLLVTPDPKKQRVAALEAPTADKPEEPKGKGKGKEKGGKPNEGAEKEVCRQFSSEKGCPRGNTCKYVHQTHTGMSGRCFNCGGKHLKSECTSPGGYAVAKAKADAKKAVRRTQADKPSPGVGEAQSPEPEAAGSTLGPSAAQAIRDAASSLRQELLKAIRSAEPGNQASGALCSSGKGLIDGGATCCLRSAKNTFEWNEATPTSIRLAVGEVTARVSPAGTLLLPPGSACDPIVALHELIRIGYRMTFLSVNKMRIWRPGQPDLPLDCSTGCPEITPNEANRLITEIENSRRVNRAQVARLTQLPLATFEDALQDPSGDKLALWFKGIVPSVPARLLPTLAVAPCKKAAPWNRRRRRTLSRAKHLIIHLFPGQSRGLFRSLTQARLGWDVLEVDIEEDLLREDTFGFLLHLAQTGRVRAVIGGPPCRTFSALHHLNSGPPPVRGVGGDAWGLPGLSAATQAMVDQDPAQVFNASHDAEGLKAPLCFPLIKVGLYNLCVDRATSSSSAAAPSRDSPPREPAADAVPSELLDIDLGFDALFDEEGEASEDPLPVLDVPADPKDLCDPLTPSQTAAADAENQAWQEQFEALTDGKGSPLPAVAIQDVPYFVPLENKSGKNVSSAIMMVVTQIRALGFPVHRLHSDRGREFRNSSLAHFSRFHCLTHTTTTGDDYRANGRTENVIRQLKRATRTLLRAHDAPPSAWSFAMRHACARLRASALSVLGCGHLVVTDDGYNIHDRGSQDDDIYYAYVTAAQASILDAQFPDFDNFVCRNLSLHWEKVEPVYPPSPNEHEQVLWDQRFRDWILDPELRFVVAEDPAEASEERPSSSRGDAHPATTSPERNPPAERSRSRSPRDQPRETPEESEEYLALTVRSCRASGRAALYSFVTPQDGDTVFWLAFDLHTVISNRGGLPRSFRVAALSTEPGFGGVSTSFAPEPVEGSSCEESQPPLPSQSSAAPASPVTKGRRKVTFLLPEEEGEPQEVPQTTPVLDVASSEALAFALLSRPVLTAEAVLGLVQASGLRIRQSRRARSFVGEAPVYHTFGHYCSPYDTGLTRSTRQRPELTRVLCRMLVEAHPTATFSALAVIGNCHQSCHHDLLNEKGALNYLCPLSSFKGGDLWIEDASVPEEEAVHRFVPSPQGEPFFAPTVRALFHDWAPFTMPSEPASVYECIAASVALDKCRESVLQAYDFVQYNLKKLGRQARHLWGQANDTGDGEEVAELVRSIDHQVCSLERVLERASPDTTEAPPLLPDAAEKELACFLKEEEDTPPPQLCVARAVDPSAVQSTEVPPNAPPEDSHVPLQTRTVTLVEVLSELELWLPSWKEEYNSLVHQHKAVRPLAQTEVDRWRREGVEYQLIPSKLVHTLKAHTGRRKARCVCCGNMESHSIYHKHECYAGGADATTLRALLRVASAHRWAVSSFDVRTAFLQSRLLTANRVPTVVKVPWLWRKHCICIEEFWLVEGALYGLCISPRSWCESRDGTMASASTTFDDMKVTLVRFETDPNVWWVKGVKPSGETTVLGCVAWYIDDALILAEPDYSRRVTEFVAGLWSTTPPEYLVPGQVLVYNGFEIEQDGPYLHLHQRSFVAELLSRYPGHENSEVPAVPRSGPVQEEERDAALTRKCQALCGEMLWLSIRTRPDLSFAVSMMAQCMAARPNEAWERGLQMLKFLRRHPGVALGYGPPSSSLAVASAMSDASFAPDASRSHQCSLTFLGGSLITWSSGRQNFITQSTCEAELVALVQGLQDLESQLPLFKELLQGSPVECHLLCDNKAAVAICQAPFGSWRSRHLHVRANVVKERLAQGWTLQHLPGLEMLADIGTKPLGSSRLLELMLGLGLHVPEQHPPTVATATNLFPQPTSVPESPHTGNDPRIQRLIRALVLLELIEFLPLSEASDVMVASDGSGRWPSYILPCLGLASWWCLRGNPRRMLGFFGCGVFCAVTGFYWNVVTTTFWILSGVCLVIMIGYEFHGPSSAPIEVTDGVEDLPRLEPLDSATESPRAEIVVRYTDDLVLLVPPSSQVFSPTFTQVMIGSGRAEAPEALFHLLDLGSFGRMQLLNRPVSIIFGRTLRDGMHEELSIPRLPFLGDNSNHWEGRSLPATTEVVTTTGIPDVLPLTRTGVMLPDNNGPEAGPQTYEDWAEMTEPPLEEGSDDSSLDSEQRALCSAAAFLVNHGYTFDETQFTDELRDYFYGEIGHYHLTQYRDPCRHAWRGGEQKADPLRKDDTHKPGCILAWGAFNEFGPKHGWKLHAGPGGGFWSRYSPSRRTQIMNRHKALVCGVVRTIRSRDLQRRPVHDSSGWIHVDTDIWSLHDYSQTTCKFAKVLQTLAPKHVSGRVGQPLLVAEYAGVGLDLSGPFGTNPKKFLPGYLGGQDTVLQAKKKIDASFSVGDTDPAIDLWQRRDVQQPHLARLRSGRRRTMALAIRGGGKTGVIKQNFMKLAKRTQAVALMENRTVTESIVKPVRDRIAEYDGAIESTHCVFQMIMNDIFCPNGKWDWKGFEIMVGDMKNDKVEEFLALFALGVRCVNQWKEKDSDFVVSRYETSESCVNGTTPKLELRPVLRGGGVRKSIGGGVRKSIAKNRGSYTTTTADNGIFDSCLQTACQVDESNTCRLKLGVQEMNVEKLQAFHDYLVKDQSVNAIKLKSILIVLPVYGKLDEVVQRANSSMEKLLTFVQSDLAETYGGSSDKETVQNPREMVGKVLAVKEHVAEVDDFFNRYIEFKAPEPVRNSKEAVERISGLTSEIYKQPVFAGFCLTQLYDVEHEKNGLLLYDRRPKLPKKDLRAFFNGSLLADRWKLPAKKRVRRVRRSSGKAVSFNTAASSATWADAIQLLVAASEAKLRRSVVGENAALSAGSDGLGWRSGLAIFGLLLPKGLRPSTVTLNAAGTLWVRASSWPKASSMMQEMVSGTSPYSPDLISHNVLLNALDRGEAPRSALDLLMHMARRKLRPNVVSFGSAASACSRGVLWTSSLSLLTDMVALGMYPSDQLRNAVISACGRSALWQLSGLLLSCQEKVDEAGHVAGMAAFEEAARWRDALASLRLARKSRLLNSGTLYVTACSACSHGRRWESAVLLWKAMRAAGAELDVAAYGPSGLLIEGFISLTFLNDDVLAVIQQPLGFKASKAPATPLVEEVLSSPGQLQATMGAALAACNEGIRKMLMPAEGSCTRDWEGFGDPEEGSLLMLGQVKLTTFSSDFTRTFFEEGLGAPSCDPVQVGTTQLRFQSADEKPASTWPGQLYIWVENIQDTWKKSRELSQRSGTEIVESVVCCHDERYCDALVLRDPGSANVLVVNQAPKGYAKALRDALGSQKSSAPSNLVCLMDLLCRVPVGTSVKLAAFYERFLSAKVMQGKDGYRLRFASGTAYKSPELVSEMIVCFYLESDAKFRIAFAKLSNAKLVMGQRYFSDIAFFEGPSSSIFPTSSGLRVPNAHTWPTRPHPTQPWEAEVSAFNPALRSVGRPSIGTVEFGACNFCPSALLQALVASNVGHWQKAVQVRADMARRKGVAPRTALVNNFALTTAEQVRQWPRGLHLHARAQQAGLAPDVNTFGVLIGCLQVKSQWVRSVGFLQDLVLARLSANELHLGAAVGAAEASFVWPMASMLLQRAKWMRLYLGEAAHGAALQAASADPASWFAALALAEDLAKFRLLPMMTLLAFRHDALERGRRRKSQAANLGALQHEGLVPLRPDVRDWAMRMSPELNQEMFEVVQQLAPGDAMVRRRGAWRFNRQCGLFFFSLSKETPNTNNLFCFQTLSEMPATMRQTVRRNYPRQGDSALLCQCPSEQMEAVIVGRPSGSGTFSLDFVLRVPSLPVWASAHFETLLESARDMTDWFLNRPGIAEMRRRDVQAYAILTIQSWRRGRPLIPAVAEDVMASEELTTIDAGQRDGLTAWVRYHPRMASSRGFLLSEYLNLFLDRIGEPANLHQSIDGQHLLPYQCAIPRDEWDRVREHFQRAYALQKAAYRRSRGGPAAPNLCESHAPRFQDDHSFESLQQRLAESIEIKTVVRKTFIDVDESAQPEGLGVREFCSCVRTSVLYHIYSYPAFMETLTSLLKFYSFNLTVQRFGPPLLLSLDHISLDHSMTLAKDVENSPTLVKGLAHDHNLALQKFFAGEEEETDDGTSEAAETEICFPHDEGTATPTTAGEFGSPVSAPRSESTHQAAKIRLEDLLVTSQPSAEDLEVERGNLWAQALNPCVKILSQEDNIRLTVLIQYCLWELAVAGRQATVSAVQERLRFRRVNEALVTKLTRCILEINTFSLVVPATGEEPRIVAVPKTSQPPPVDKQAKFKRVLAEKLRCRLRNLDSR</sequence>
<evidence type="ECO:0000259" key="6">
    <source>
        <dbReference type="PROSITE" id="PS50994"/>
    </source>
</evidence>
<dbReference type="GO" id="GO:0015074">
    <property type="term" value="P:DNA integration"/>
    <property type="evidence" value="ECO:0007669"/>
    <property type="project" value="InterPro"/>
</dbReference>
<reference evidence="7 8" key="1">
    <citation type="submission" date="2016-02" db="EMBL/GenBank/DDBJ databases">
        <title>Genome analysis of coral dinoflagellate symbionts highlights evolutionary adaptations to a symbiotic lifestyle.</title>
        <authorList>
            <person name="Aranda M."/>
            <person name="Li Y."/>
            <person name="Liew Y.J."/>
            <person name="Baumgarten S."/>
            <person name="Simakov O."/>
            <person name="Wilson M."/>
            <person name="Piel J."/>
            <person name="Ashoor H."/>
            <person name="Bougouffa S."/>
            <person name="Bajic V.B."/>
            <person name="Ryu T."/>
            <person name="Ravasi T."/>
            <person name="Bayer T."/>
            <person name="Micklem G."/>
            <person name="Kim H."/>
            <person name="Bhak J."/>
            <person name="Lajeunesse T.C."/>
            <person name="Voolstra C.R."/>
        </authorList>
    </citation>
    <scope>NUCLEOTIDE SEQUENCE [LARGE SCALE GENOMIC DNA]</scope>
    <source>
        <strain evidence="7 8">CCMP2467</strain>
    </source>
</reference>
<evidence type="ECO:0000256" key="4">
    <source>
        <dbReference type="SAM" id="MobiDB-lite"/>
    </source>
</evidence>
<feature type="region of interest" description="Disordered" evidence="4">
    <location>
        <begin position="95"/>
        <end position="123"/>
    </location>
</feature>
<dbReference type="Pfam" id="PF07727">
    <property type="entry name" value="RVT_2"/>
    <property type="match status" value="1"/>
</dbReference>
<dbReference type="Gene3D" id="1.25.40.10">
    <property type="entry name" value="Tetratricopeptide repeat domain"/>
    <property type="match status" value="2"/>
</dbReference>
<feature type="region of interest" description="Disordered" evidence="4">
    <location>
        <begin position="193"/>
        <end position="234"/>
    </location>
</feature>
<feature type="compositionally biased region" description="Low complexity" evidence="4">
    <location>
        <begin position="1437"/>
        <end position="1457"/>
    </location>
</feature>
<dbReference type="Proteomes" id="UP000186817">
    <property type="component" value="Unassembled WGS sequence"/>
</dbReference>
<feature type="domain" description="C3H1-type" evidence="5">
    <location>
        <begin position="538"/>
        <end position="566"/>
    </location>
</feature>
<dbReference type="EMBL" id="LSRX01000305">
    <property type="protein sequence ID" value="OLQ01094.1"/>
    <property type="molecule type" value="Genomic_DNA"/>
</dbReference>
<evidence type="ECO:0000313" key="7">
    <source>
        <dbReference type="EMBL" id="OLQ01094.1"/>
    </source>
</evidence>
<dbReference type="SMART" id="SM00356">
    <property type="entry name" value="ZnF_C3H1"/>
    <property type="match status" value="1"/>
</dbReference>
<dbReference type="InterPro" id="IPR036397">
    <property type="entry name" value="RNaseH_sf"/>
</dbReference>
<dbReference type="InterPro" id="IPR002885">
    <property type="entry name" value="PPR_rpt"/>
</dbReference>
<dbReference type="PROSITE" id="PS51375">
    <property type="entry name" value="PPR"/>
    <property type="match status" value="1"/>
</dbReference>
<accession>A0A1Q9E0Y0</accession>
<dbReference type="PANTHER" id="PTHR47447:SF17">
    <property type="entry name" value="OS12G0638900 PROTEIN"/>
    <property type="match status" value="1"/>
</dbReference>
<evidence type="ECO:0000256" key="3">
    <source>
        <dbReference type="PROSITE-ProRule" id="PRU00723"/>
    </source>
</evidence>
<feature type="compositionally biased region" description="Pro residues" evidence="4">
    <location>
        <begin position="208"/>
        <end position="230"/>
    </location>
</feature>
<dbReference type="OrthoDB" id="1731766at2759"/>
<dbReference type="Gene3D" id="3.30.420.10">
    <property type="entry name" value="Ribonuclease H-like superfamily/Ribonuclease H"/>
    <property type="match status" value="1"/>
</dbReference>
<dbReference type="SUPFAM" id="SSF51445">
    <property type="entry name" value="(Trans)glycosidases"/>
    <property type="match status" value="1"/>
</dbReference>
<keyword evidence="1" id="KW-0677">Repeat</keyword>